<dbReference type="Gene3D" id="3.40.50.300">
    <property type="entry name" value="P-loop containing nucleotide triphosphate hydrolases"/>
    <property type="match status" value="1"/>
</dbReference>
<gene>
    <name evidence="3" type="ORF">SAMN05421811_108362</name>
</gene>
<reference evidence="3 4" key="1">
    <citation type="submission" date="2016-10" db="EMBL/GenBank/DDBJ databases">
        <authorList>
            <person name="de Groot N.N."/>
        </authorList>
    </citation>
    <scope>NUCLEOTIDE SEQUENCE [LARGE SCALE GENOMIC DNA]</scope>
    <source>
        <strain evidence="3 4">CGMCC 4.5598</strain>
    </source>
</reference>
<dbReference type="InterPro" id="IPR000792">
    <property type="entry name" value="Tscrpt_reg_LuxR_C"/>
</dbReference>
<dbReference type="Gene3D" id="1.25.40.10">
    <property type="entry name" value="Tetratricopeptide repeat domain"/>
    <property type="match status" value="1"/>
</dbReference>
<dbReference type="AlphaFoldDB" id="A0A1I0KNP2"/>
<dbReference type="PANTHER" id="PTHR47691">
    <property type="entry name" value="REGULATOR-RELATED"/>
    <property type="match status" value="1"/>
</dbReference>
<sequence length="802" mass="87003">MTIAAPKTGPKSGPKPGPDGWQTMSPAGSLPAELNSFVGRRREIAEVKRLLGEGRLVTLAGVGGVGKSRLALRVAFDLRRAYHDGVWLVELAALESAELLVATVMAALGLQDSASRPSLEVLAAHLRDRRTLVVLDNCEHLLDACAALADRLVRAAPGLRILATSRQALGVTGEQVLQVPTLAVPEAAGTAGRADGQTDAVRLFAERARAVLPGFEITDANREAVARVCRRLDGIPLAIELAAVRLRALSVEQLLERLDDRFRLLTTGARTAMPRQQTLRSLIDWSHALCTEQERLLWSRLSVFSGGLDLEAAEQVCSGGGIPPEDVMDLVGGLVDKSVLAREEHRRRVRYRLLETIRQYGRERLRESGEEAELRARHRAYFRDLALRARRDWYGPDQVAWFARLRADHGNLRTALDSALPSSGSSPYAPGPDGVRDGLVLATALCFHWIAAGALREGRAWLARLLAAAPEPSPERAEALCVQARLAVLQSDFEEADALLRECRELGEALPDPPPAAPVAYVAGLAALMRHDLREAVTLLGEAADGHRAAGEESGVVNALMYLATAHGLLGDDDQAIARFKECLARCEARHEHWFRSYTLWMFGIETWRQGDPARAIEMEQEAIRLKQPFDDRLGVALCVEALAWMTADASAERAATLLGASQESWRAFGGPLFGYLEGYHDAAEAAARERLGARGFAAAFRKGVELPPGDVPGYATGHEKRRPRAPRTGEDSPLTRREREIGALVARGMSNKEIAATLVIAQRTAEAHVEHILCKLGFTSRAQIAAWVAGQGPAAQDHAGG</sequence>
<protein>
    <submittedName>
        <fullName evidence="3">Non-specific serine/threonine protein kinase</fullName>
    </submittedName>
</protein>
<evidence type="ECO:0000313" key="3">
    <source>
        <dbReference type="EMBL" id="SEU26055.1"/>
    </source>
</evidence>
<evidence type="ECO:0000259" key="2">
    <source>
        <dbReference type="PROSITE" id="PS50043"/>
    </source>
</evidence>
<dbReference type="PANTHER" id="PTHR47691:SF3">
    <property type="entry name" value="HTH-TYPE TRANSCRIPTIONAL REGULATOR RV0890C-RELATED"/>
    <property type="match status" value="1"/>
</dbReference>
<dbReference type="SUPFAM" id="SSF52540">
    <property type="entry name" value="P-loop containing nucleoside triphosphate hydrolases"/>
    <property type="match status" value="1"/>
</dbReference>
<dbReference type="GO" id="GO:0004674">
    <property type="term" value="F:protein serine/threonine kinase activity"/>
    <property type="evidence" value="ECO:0007669"/>
    <property type="project" value="UniProtKB-KW"/>
</dbReference>
<dbReference type="EMBL" id="FOHX01000008">
    <property type="protein sequence ID" value="SEU26055.1"/>
    <property type="molecule type" value="Genomic_DNA"/>
</dbReference>
<dbReference type="GO" id="GO:0006355">
    <property type="term" value="P:regulation of DNA-templated transcription"/>
    <property type="evidence" value="ECO:0007669"/>
    <property type="project" value="InterPro"/>
</dbReference>
<proteinExistence type="predicted"/>
<evidence type="ECO:0000313" key="4">
    <source>
        <dbReference type="Proteomes" id="UP000199361"/>
    </source>
</evidence>
<dbReference type="PROSITE" id="PS50043">
    <property type="entry name" value="HTH_LUXR_2"/>
    <property type="match status" value="1"/>
</dbReference>
<dbReference type="SMART" id="SM00421">
    <property type="entry name" value="HTH_LUXR"/>
    <property type="match status" value="1"/>
</dbReference>
<keyword evidence="4" id="KW-1185">Reference proteome</keyword>
<dbReference type="Pfam" id="PF13424">
    <property type="entry name" value="TPR_12"/>
    <property type="match status" value="1"/>
</dbReference>
<dbReference type="Gene3D" id="1.10.10.10">
    <property type="entry name" value="Winged helix-like DNA-binding domain superfamily/Winged helix DNA-binding domain"/>
    <property type="match status" value="1"/>
</dbReference>
<dbReference type="InterPro" id="IPR016032">
    <property type="entry name" value="Sig_transdc_resp-reg_C-effctor"/>
</dbReference>
<dbReference type="InterPro" id="IPR036388">
    <property type="entry name" value="WH-like_DNA-bd_sf"/>
</dbReference>
<dbReference type="PRINTS" id="PR00038">
    <property type="entry name" value="HTHLUXR"/>
</dbReference>
<feature type="compositionally biased region" description="Basic and acidic residues" evidence="1">
    <location>
        <begin position="728"/>
        <end position="738"/>
    </location>
</feature>
<dbReference type="Pfam" id="PF25872">
    <property type="entry name" value="HTH_77"/>
    <property type="match status" value="1"/>
</dbReference>
<dbReference type="InterPro" id="IPR011990">
    <property type="entry name" value="TPR-like_helical_dom_sf"/>
</dbReference>
<dbReference type="SUPFAM" id="SSF46894">
    <property type="entry name" value="C-terminal effector domain of the bipartite response regulators"/>
    <property type="match status" value="1"/>
</dbReference>
<evidence type="ECO:0000256" key="1">
    <source>
        <dbReference type="SAM" id="MobiDB-lite"/>
    </source>
</evidence>
<dbReference type="CDD" id="cd06170">
    <property type="entry name" value="LuxR_C_like"/>
    <property type="match status" value="1"/>
</dbReference>
<dbReference type="Pfam" id="PF00196">
    <property type="entry name" value="GerE"/>
    <property type="match status" value="1"/>
</dbReference>
<feature type="region of interest" description="Disordered" evidence="1">
    <location>
        <begin position="1"/>
        <end position="26"/>
    </location>
</feature>
<dbReference type="SUPFAM" id="SSF48452">
    <property type="entry name" value="TPR-like"/>
    <property type="match status" value="1"/>
</dbReference>
<dbReference type="Pfam" id="PF00931">
    <property type="entry name" value="NB-ARC"/>
    <property type="match status" value="1"/>
</dbReference>
<dbReference type="RefSeq" id="WP_245775064.1">
    <property type="nucleotide sequence ID" value="NZ_FOHX01000008.1"/>
</dbReference>
<name>A0A1I0KNP2_9ACTN</name>
<dbReference type="InterPro" id="IPR058852">
    <property type="entry name" value="HTH_77"/>
</dbReference>
<dbReference type="InterPro" id="IPR027417">
    <property type="entry name" value="P-loop_NTPase"/>
</dbReference>
<feature type="domain" description="HTH luxR-type" evidence="2">
    <location>
        <begin position="728"/>
        <end position="793"/>
    </location>
</feature>
<dbReference type="GO" id="GO:0043531">
    <property type="term" value="F:ADP binding"/>
    <property type="evidence" value="ECO:0007669"/>
    <property type="project" value="InterPro"/>
</dbReference>
<dbReference type="Proteomes" id="UP000199361">
    <property type="component" value="Unassembled WGS sequence"/>
</dbReference>
<dbReference type="GO" id="GO:0003677">
    <property type="term" value="F:DNA binding"/>
    <property type="evidence" value="ECO:0007669"/>
    <property type="project" value="InterPro"/>
</dbReference>
<keyword evidence="3" id="KW-0723">Serine/threonine-protein kinase</keyword>
<keyword evidence="3" id="KW-0418">Kinase</keyword>
<accession>A0A1I0KNP2</accession>
<feature type="compositionally biased region" description="Low complexity" evidence="1">
    <location>
        <begin position="1"/>
        <end position="14"/>
    </location>
</feature>
<feature type="region of interest" description="Disordered" evidence="1">
    <location>
        <begin position="710"/>
        <end position="738"/>
    </location>
</feature>
<keyword evidence="3" id="KW-0808">Transferase</keyword>
<organism evidence="3 4">
    <name type="scientific">Nonomuraea wenchangensis</name>
    <dbReference type="NCBI Taxonomy" id="568860"/>
    <lineage>
        <taxon>Bacteria</taxon>
        <taxon>Bacillati</taxon>
        <taxon>Actinomycetota</taxon>
        <taxon>Actinomycetes</taxon>
        <taxon>Streptosporangiales</taxon>
        <taxon>Streptosporangiaceae</taxon>
        <taxon>Nonomuraea</taxon>
    </lineage>
</organism>
<dbReference type="PRINTS" id="PR00364">
    <property type="entry name" value="DISEASERSIST"/>
</dbReference>
<dbReference type="STRING" id="568860.SAMN05421811_108362"/>
<dbReference type="InterPro" id="IPR002182">
    <property type="entry name" value="NB-ARC"/>
</dbReference>